<sequence>WGGALPPRRSPIDYAQSNNTLLRRPVEYGQFRSRKLRRELAAHNLVGSMGRVASCGDCQSVVTDSRKDEEVPVGAV</sequence>
<organism evidence="1 2">
    <name type="scientific">Nesterenkonia massiliensis</name>
    <dbReference type="NCBI Taxonomy" id="1232429"/>
    <lineage>
        <taxon>Bacteria</taxon>
        <taxon>Bacillati</taxon>
        <taxon>Actinomycetota</taxon>
        <taxon>Actinomycetes</taxon>
        <taxon>Micrococcales</taxon>
        <taxon>Micrococcaceae</taxon>
        <taxon>Nesterenkonia</taxon>
    </lineage>
</organism>
<reference evidence="1 2" key="1">
    <citation type="submission" date="2022-04" db="EMBL/GenBank/DDBJ databases">
        <title>Human microbiome associated bacterial genomes.</title>
        <authorList>
            <person name="Sandstrom S."/>
            <person name="Salamzade R."/>
            <person name="Kalan L.R."/>
        </authorList>
    </citation>
    <scope>NUCLEOTIDE SEQUENCE [LARGE SCALE GENOMIC DNA]</scope>
    <source>
        <strain evidence="2">p3-SID767</strain>
    </source>
</reference>
<evidence type="ECO:0000313" key="2">
    <source>
        <dbReference type="Proteomes" id="UP001205046"/>
    </source>
</evidence>
<comment type="caution">
    <text evidence="1">The sequence shown here is derived from an EMBL/GenBank/DDBJ whole genome shotgun (WGS) entry which is preliminary data.</text>
</comment>
<name>A0ABT2HTU2_9MICC</name>
<protein>
    <submittedName>
        <fullName evidence="1">Uncharacterized protein</fullName>
    </submittedName>
</protein>
<keyword evidence="2" id="KW-1185">Reference proteome</keyword>
<dbReference type="Proteomes" id="UP001205046">
    <property type="component" value="Unassembled WGS sequence"/>
</dbReference>
<accession>A0ABT2HTU2</accession>
<dbReference type="RefSeq" id="WP_260073758.1">
    <property type="nucleotide sequence ID" value="NZ_JALXMO010000048.1"/>
</dbReference>
<gene>
    <name evidence="1" type="ORF">M3B43_11395</name>
</gene>
<dbReference type="EMBL" id="JALXMO010000048">
    <property type="protein sequence ID" value="MCT1607909.1"/>
    <property type="molecule type" value="Genomic_DNA"/>
</dbReference>
<feature type="non-terminal residue" evidence="1">
    <location>
        <position position="1"/>
    </location>
</feature>
<evidence type="ECO:0000313" key="1">
    <source>
        <dbReference type="EMBL" id="MCT1607909.1"/>
    </source>
</evidence>
<proteinExistence type="predicted"/>